<proteinExistence type="predicted"/>
<protein>
    <submittedName>
        <fullName evidence="4">Phage Mu protein F like protein</fullName>
    </submittedName>
</protein>
<dbReference type="STRING" id="416874.SAMN04487958_110133"/>
<dbReference type="RefSeq" id="WP_092829173.1">
    <property type="nucleotide sequence ID" value="NZ_FOGS01000010.1"/>
</dbReference>
<dbReference type="InterPro" id="IPR041110">
    <property type="entry name" value="PBECR2"/>
</dbReference>
<reference evidence="5" key="1">
    <citation type="submission" date="2016-10" db="EMBL/GenBank/DDBJ databases">
        <authorList>
            <person name="Varghese N."/>
            <person name="Submissions S."/>
        </authorList>
    </citation>
    <scope>NUCLEOTIDE SEQUENCE [LARGE SCALE GENOMIC DNA]</scope>
    <source>
        <strain evidence="5">CGMCC 1.6495</strain>
    </source>
</reference>
<dbReference type="EMBL" id="FOGS01000010">
    <property type="protein sequence ID" value="SES24585.1"/>
    <property type="molecule type" value="Genomic_DNA"/>
</dbReference>
<feature type="domain" description="Phage-Barnase-EndoU-ColicinE5/D-RelE like nuclease 2" evidence="3">
    <location>
        <begin position="280"/>
        <end position="403"/>
    </location>
</feature>
<dbReference type="AlphaFoldDB" id="A0A1H9VSE4"/>
<evidence type="ECO:0000313" key="5">
    <source>
        <dbReference type="Proteomes" id="UP000198505"/>
    </source>
</evidence>
<feature type="domain" description="Phage head morphogenesis" evidence="2">
    <location>
        <begin position="55"/>
        <end position="170"/>
    </location>
</feature>
<sequence length="410" mass="46304">MPAAEFGSLPFAEQIEAMREKVAIPTNTWSDVYGAENDQAFMVAGASRQAIVEDFQRSIQTMIEEGKTLADFRKDFDQIVERHGWAYKGSRSWRTRVIYDTNLRQSYAAGRERQMEDPELRRLRPFGLYRHGGSENPRSAHLANDGRVVPLDDPWWDVWTPQNGYGCSCKKFMISRRQAEREGYTVSEQGPDIEYVERTIGENGPNPRTVSVPKGIDPGFDHRPGSGRARSITPKPTGQPAARSGTVSPARQAQDDMPDYPEETAELLEEGQPPEQYVDAFLEAFGTRRGGDTRRFTDAVGESLPISEDLFRDGRGGWSLPDDGQHLGALARTLREPDEIWTALKTIEGERPRLRRRYLARFALEGGEEGLFMVDWGRDGWSGQRLDDAAEQEALRSGVRLYRRGSEETD</sequence>
<dbReference type="Pfam" id="PF04233">
    <property type="entry name" value="Phage_Mu_F"/>
    <property type="match status" value="1"/>
</dbReference>
<name>A0A1H9VSE4_9GAMM</name>
<dbReference type="Pfam" id="PF18810">
    <property type="entry name" value="PBECR2"/>
    <property type="match status" value="1"/>
</dbReference>
<evidence type="ECO:0000259" key="3">
    <source>
        <dbReference type="Pfam" id="PF18810"/>
    </source>
</evidence>
<gene>
    <name evidence="4" type="ORF">SAMN04487958_110133</name>
</gene>
<organism evidence="4 5">
    <name type="scientific">Vreelandella subterranea</name>
    <dbReference type="NCBI Taxonomy" id="416874"/>
    <lineage>
        <taxon>Bacteria</taxon>
        <taxon>Pseudomonadati</taxon>
        <taxon>Pseudomonadota</taxon>
        <taxon>Gammaproteobacteria</taxon>
        <taxon>Oceanospirillales</taxon>
        <taxon>Halomonadaceae</taxon>
        <taxon>Vreelandella</taxon>
    </lineage>
</organism>
<evidence type="ECO:0000313" key="4">
    <source>
        <dbReference type="EMBL" id="SES24585.1"/>
    </source>
</evidence>
<evidence type="ECO:0000259" key="2">
    <source>
        <dbReference type="Pfam" id="PF04233"/>
    </source>
</evidence>
<accession>A0A1H9VSE4</accession>
<dbReference type="InterPro" id="IPR006528">
    <property type="entry name" value="Phage_head_morphogenesis_dom"/>
</dbReference>
<dbReference type="Proteomes" id="UP000198505">
    <property type="component" value="Unassembled WGS sequence"/>
</dbReference>
<evidence type="ECO:0000256" key="1">
    <source>
        <dbReference type="SAM" id="MobiDB-lite"/>
    </source>
</evidence>
<keyword evidence="5" id="KW-1185">Reference proteome</keyword>
<feature type="region of interest" description="Disordered" evidence="1">
    <location>
        <begin position="198"/>
        <end position="262"/>
    </location>
</feature>